<dbReference type="CDD" id="cd00167">
    <property type="entry name" value="SANT"/>
    <property type="match status" value="1"/>
</dbReference>
<evidence type="ECO:0000313" key="8">
    <source>
        <dbReference type="Proteomes" id="UP000266861"/>
    </source>
</evidence>
<protein>
    <recommendedName>
        <fullName evidence="6">AGC-kinase C-terminal domain-containing protein</fullName>
    </recommendedName>
</protein>
<organism evidence="7 8">
    <name type="scientific">Diversispora epigaea</name>
    <dbReference type="NCBI Taxonomy" id="1348612"/>
    <lineage>
        <taxon>Eukaryota</taxon>
        <taxon>Fungi</taxon>
        <taxon>Fungi incertae sedis</taxon>
        <taxon>Mucoromycota</taxon>
        <taxon>Glomeromycotina</taxon>
        <taxon>Glomeromycetes</taxon>
        <taxon>Diversisporales</taxon>
        <taxon>Diversisporaceae</taxon>
        <taxon>Diversispora</taxon>
    </lineage>
</organism>
<dbReference type="AlphaFoldDB" id="A0A397JGK0"/>
<evidence type="ECO:0000313" key="7">
    <source>
        <dbReference type="EMBL" id="RHZ86312.1"/>
    </source>
</evidence>
<keyword evidence="2" id="KW-0808">Transferase</keyword>
<dbReference type="InterPro" id="IPR017892">
    <property type="entry name" value="Pkinase_C"/>
</dbReference>
<dbReference type="GO" id="GO:0005524">
    <property type="term" value="F:ATP binding"/>
    <property type="evidence" value="ECO:0007669"/>
    <property type="project" value="UniProtKB-KW"/>
</dbReference>
<keyword evidence="5" id="KW-0067">ATP-binding</keyword>
<dbReference type="Proteomes" id="UP000266861">
    <property type="component" value="Unassembled WGS sequence"/>
</dbReference>
<proteinExistence type="predicted"/>
<feature type="domain" description="AGC-kinase C-terminal" evidence="6">
    <location>
        <begin position="60"/>
        <end position="126"/>
    </location>
</feature>
<sequence>MIDYASLYCKDTSATLHTMYAHEHHMDTHRQEGQSPFRRSDDDEDEIFDAILEDEILYPLNMSWDSKVPPPLYPLISSPADTFNFDDESTKELPVLTPVNSHLTKDCQGEFCGFHRSSMTKKEDEILIRAVDLYGKKNWQQGLNNLYFNYT</sequence>
<name>A0A397JGK0_9GLOM</name>
<evidence type="ECO:0000256" key="2">
    <source>
        <dbReference type="ARBA" id="ARBA00022679"/>
    </source>
</evidence>
<dbReference type="GO" id="GO:0004674">
    <property type="term" value="F:protein serine/threonine kinase activity"/>
    <property type="evidence" value="ECO:0007669"/>
    <property type="project" value="UniProtKB-KW"/>
</dbReference>
<accession>A0A397JGK0</accession>
<keyword evidence="3" id="KW-0547">Nucleotide-binding</keyword>
<comment type="caution">
    <text evidence="7">The sequence shown here is derived from an EMBL/GenBank/DDBJ whole genome shotgun (WGS) entry which is preliminary data.</text>
</comment>
<gene>
    <name evidence="7" type="ORF">Glove_52g25</name>
</gene>
<dbReference type="InterPro" id="IPR000961">
    <property type="entry name" value="AGC-kinase_C"/>
</dbReference>
<keyword evidence="4" id="KW-0418">Kinase</keyword>
<keyword evidence="1" id="KW-0723">Serine/threonine-protein kinase</keyword>
<reference evidence="7 8" key="1">
    <citation type="submission" date="2018-08" db="EMBL/GenBank/DDBJ databases">
        <title>Genome and evolution of the arbuscular mycorrhizal fungus Diversispora epigaea (formerly Glomus versiforme) and its bacterial endosymbionts.</title>
        <authorList>
            <person name="Sun X."/>
            <person name="Fei Z."/>
            <person name="Harrison M."/>
        </authorList>
    </citation>
    <scope>NUCLEOTIDE SEQUENCE [LARGE SCALE GENOMIC DNA]</scope>
    <source>
        <strain evidence="7 8">IT104</strain>
    </source>
</reference>
<dbReference type="InterPro" id="IPR001005">
    <property type="entry name" value="SANT/Myb"/>
</dbReference>
<evidence type="ECO:0000256" key="4">
    <source>
        <dbReference type="ARBA" id="ARBA00022777"/>
    </source>
</evidence>
<dbReference type="PROSITE" id="PS51285">
    <property type="entry name" value="AGC_KINASE_CTER"/>
    <property type="match status" value="1"/>
</dbReference>
<evidence type="ECO:0000256" key="1">
    <source>
        <dbReference type="ARBA" id="ARBA00022527"/>
    </source>
</evidence>
<keyword evidence="8" id="KW-1185">Reference proteome</keyword>
<evidence type="ECO:0000256" key="5">
    <source>
        <dbReference type="ARBA" id="ARBA00022840"/>
    </source>
</evidence>
<dbReference type="EMBL" id="PQFF01000049">
    <property type="protein sequence ID" value="RHZ86312.1"/>
    <property type="molecule type" value="Genomic_DNA"/>
</dbReference>
<evidence type="ECO:0000259" key="6">
    <source>
        <dbReference type="PROSITE" id="PS51285"/>
    </source>
</evidence>
<dbReference type="Pfam" id="PF00433">
    <property type="entry name" value="Pkinase_C"/>
    <property type="match status" value="1"/>
</dbReference>
<evidence type="ECO:0000256" key="3">
    <source>
        <dbReference type="ARBA" id="ARBA00022741"/>
    </source>
</evidence>
<dbReference type="STRING" id="1348612.A0A397JGK0"/>